<evidence type="ECO:0000256" key="4">
    <source>
        <dbReference type="ARBA" id="ARBA00022807"/>
    </source>
</evidence>
<dbReference type="InterPro" id="IPR007422">
    <property type="entry name" value="Peptidase_Prp"/>
</dbReference>
<dbReference type="RefSeq" id="WP_284679537.1">
    <property type="nucleotide sequence ID" value="NZ_CP060096.1"/>
</dbReference>
<dbReference type="AlphaFoldDB" id="A0A975GA71"/>
<dbReference type="CDD" id="cd16332">
    <property type="entry name" value="Prp-like"/>
    <property type="match status" value="1"/>
</dbReference>
<dbReference type="Proteomes" id="UP000671913">
    <property type="component" value="Chromosome"/>
</dbReference>
<dbReference type="PANTHER" id="PTHR39178">
    <property type="entry name" value="HYPOTHETICAL RIBOSOME-ASSOCIATED PROTEIN"/>
    <property type="match status" value="1"/>
</dbReference>
<evidence type="ECO:0000256" key="1">
    <source>
        <dbReference type="ARBA" id="ARBA00022517"/>
    </source>
</evidence>
<evidence type="ECO:0000256" key="5">
    <source>
        <dbReference type="ARBA" id="ARBA00044503"/>
    </source>
</evidence>
<keyword evidence="4" id="KW-0788">Thiol protease</keyword>
<dbReference type="PANTHER" id="PTHR39178:SF1">
    <property type="entry name" value="RIBOSOMAL-PROCESSING CYSTEINE PROTEASE PRP"/>
    <property type="match status" value="1"/>
</dbReference>
<dbReference type="GO" id="GO:0042254">
    <property type="term" value="P:ribosome biogenesis"/>
    <property type="evidence" value="ECO:0007669"/>
    <property type="project" value="UniProtKB-KW"/>
</dbReference>
<comment type="similarity">
    <text evidence="5">Belongs to the Prp family.</text>
</comment>
<reference evidence="7" key="1">
    <citation type="submission" date="2020-08" db="EMBL/GenBank/DDBJ databases">
        <title>Genomic insights into the carbon and energy metabolism of the first obligate autotrophic acetogenic bacterium Aceticella autotrophica gen. nov., sp. nov.</title>
        <authorList>
            <person name="Toshchakov S.V."/>
            <person name="Elcheninov A.G."/>
            <person name="Kublanov I.V."/>
            <person name="Frolov E.N."/>
            <person name="Lebedinsky A.V."/>
        </authorList>
    </citation>
    <scope>NUCLEOTIDE SEQUENCE</scope>
    <source>
        <strain evidence="7">3443-3Ac</strain>
    </source>
</reference>
<keyword evidence="2 7" id="KW-0645">Protease</keyword>
<dbReference type="Pfam" id="PF04327">
    <property type="entry name" value="Peptidase_Prp"/>
    <property type="match status" value="1"/>
</dbReference>
<evidence type="ECO:0000256" key="2">
    <source>
        <dbReference type="ARBA" id="ARBA00022670"/>
    </source>
</evidence>
<accession>A0A975GA71</accession>
<dbReference type="Gene3D" id="3.30.70.1490">
    <property type="entry name" value="Cysteine protease Prp"/>
    <property type="match status" value="1"/>
</dbReference>
<evidence type="ECO:0000256" key="6">
    <source>
        <dbReference type="ARBA" id="ARBA00044538"/>
    </source>
</evidence>
<dbReference type="EMBL" id="CP060096">
    <property type="protein sequence ID" value="QSZ26847.1"/>
    <property type="molecule type" value="Genomic_DNA"/>
</dbReference>
<evidence type="ECO:0000313" key="7">
    <source>
        <dbReference type="EMBL" id="QSZ26847.1"/>
    </source>
</evidence>
<dbReference type="GO" id="GO:0006508">
    <property type="term" value="P:proteolysis"/>
    <property type="evidence" value="ECO:0007669"/>
    <property type="project" value="UniProtKB-KW"/>
</dbReference>
<evidence type="ECO:0000256" key="3">
    <source>
        <dbReference type="ARBA" id="ARBA00022801"/>
    </source>
</evidence>
<protein>
    <recommendedName>
        <fullName evidence="6">Ribosomal processing cysteine protease Prp</fullName>
    </recommendedName>
</protein>
<dbReference type="KEGG" id="aaut:ACETAC_08170"/>
<organism evidence="7 8">
    <name type="scientific">Aceticella autotrophica</name>
    <dbReference type="NCBI Taxonomy" id="2755338"/>
    <lineage>
        <taxon>Bacteria</taxon>
        <taxon>Bacillati</taxon>
        <taxon>Bacillota</taxon>
        <taxon>Clostridia</taxon>
        <taxon>Thermoanaerobacterales</taxon>
        <taxon>Thermoanaerobacteraceae</taxon>
        <taxon>Aceticella</taxon>
    </lineage>
</organism>
<dbReference type="GO" id="GO:0008234">
    <property type="term" value="F:cysteine-type peptidase activity"/>
    <property type="evidence" value="ECO:0007669"/>
    <property type="project" value="UniProtKB-KW"/>
</dbReference>
<evidence type="ECO:0000313" key="8">
    <source>
        <dbReference type="Proteomes" id="UP000671913"/>
    </source>
</evidence>
<dbReference type="InterPro" id="IPR036764">
    <property type="entry name" value="Peptidase_Prp_sf"/>
</dbReference>
<keyword evidence="1" id="KW-0690">Ribosome biogenesis</keyword>
<dbReference type="SUPFAM" id="SSF118010">
    <property type="entry name" value="TM1457-like"/>
    <property type="match status" value="1"/>
</dbReference>
<name>A0A975GA71_9THEO</name>
<keyword evidence="3" id="KW-0378">Hydrolase</keyword>
<proteinExistence type="inferred from homology"/>
<keyword evidence="8" id="KW-1185">Reference proteome</keyword>
<gene>
    <name evidence="7" type="ORF">ACETAC_08170</name>
</gene>
<sequence length="110" mass="12342">MIKAKFFRDNNDAVYKFEIKGHAGYDEYGKDIVCAAVAAVTQTAVLGIENLPTVEISKKIHDGDMVVYVKNNGDARDSIKVTAIIETMILGLKDIERVYPEYIKISDRRC</sequence>